<proteinExistence type="predicted"/>
<evidence type="ECO:0000313" key="3">
    <source>
        <dbReference type="Proteomes" id="UP000541558"/>
    </source>
</evidence>
<accession>A0A8H5BM59</accession>
<protein>
    <submittedName>
        <fullName evidence="2">Uncharacterized protein</fullName>
    </submittedName>
</protein>
<organism evidence="2 3">
    <name type="scientific">Ephemerocybe angulata</name>
    <dbReference type="NCBI Taxonomy" id="980116"/>
    <lineage>
        <taxon>Eukaryota</taxon>
        <taxon>Fungi</taxon>
        <taxon>Dikarya</taxon>
        <taxon>Basidiomycota</taxon>
        <taxon>Agaricomycotina</taxon>
        <taxon>Agaricomycetes</taxon>
        <taxon>Agaricomycetidae</taxon>
        <taxon>Agaricales</taxon>
        <taxon>Agaricineae</taxon>
        <taxon>Psathyrellaceae</taxon>
        <taxon>Ephemerocybe</taxon>
    </lineage>
</organism>
<sequence length="66" mass="7193">MTTTDVHLRAYLNTTNDDNSRAEDGGGRTVRSVPQPNPLSSGAWPIHPTIPPTVLPLHLYTTATIR</sequence>
<feature type="region of interest" description="Disordered" evidence="1">
    <location>
        <begin position="1"/>
        <end position="47"/>
    </location>
</feature>
<dbReference type="EMBL" id="JAACJK010000163">
    <property type="protein sequence ID" value="KAF5325907.1"/>
    <property type="molecule type" value="Genomic_DNA"/>
</dbReference>
<evidence type="ECO:0000313" key="2">
    <source>
        <dbReference type="EMBL" id="KAF5325907.1"/>
    </source>
</evidence>
<evidence type="ECO:0000256" key="1">
    <source>
        <dbReference type="SAM" id="MobiDB-lite"/>
    </source>
</evidence>
<dbReference type="AlphaFoldDB" id="A0A8H5BM59"/>
<reference evidence="2 3" key="1">
    <citation type="journal article" date="2020" name="ISME J.">
        <title>Uncovering the hidden diversity of litter-decomposition mechanisms in mushroom-forming fungi.</title>
        <authorList>
            <person name="Floudas D."/>
            <person name="Bentzer J."/>
            <person name="Ahren D."/>
            <person name="Johansson T."/>
            <person name="Persson P."/>
            <person name="Tunlid A."/>
        </authorList>
    </citation>
    <scope>NUCLEOTIDE SEQUENCE [LARGE SCALE GENOMIC DNA]</scope>
    <source>
        <strain evidence="2 3">CBS 175.51</strain>
    </source>
</reference>
<name>A0A8H5BM59_9AGAR</name>
<gene>
    <name evidence="2" type="ORF">D9611_000567</name>
</gene>
<comment type="caution">
    <text evidence="2">The sequence shown here is derived from an EMBL/GenBank/DDBJ whole genome shotgun (WGS) entry which is preliminary data.</text>
</comment>
<dbReference type="Proteomes" id="UP000541558">
    <property type="component" value="Unassembled WGS sequence"/>
</dbReference>
<keyword evidence="3" id="KW-1185">Reference proteome</keyword>